<organism evidence="3 4">
    <name type="scientific">Cotesia glomerata</name>
    <name type="common">Lepidopteran parasitic wasp</name>
    <name type="synonym">Apanteles glomeratus</name>
    <dbReference type="NCBI Taxonomy" id="32391"/>
    <lineage>
        <taxon>Eukaryota</taxon>
        <taxon>Metazoa</taxon>
        <taxon>Ecdysozoa</taxon>
        <taxon>Arthropoda</taxon>
        <taxon>Hexapoda</taxon>
        <taxon>Insecta</taxon>
        <taxon>Pterygota</taxon>
        <taxon>Neoptera</taxon>
        <taxon>Endopterygota</taxon>
        <taxon>Hymenoptera</taxon>
        <taxon>Apocrita</taxon>
        <taxon>Ichneumonoidea</taxon>
        <taxon>Braconidae</taxon>
        <taxon>Microgastrinae</taxon>
        <taxon>Cotesia</taxon>
    </lineage>
</organism>
<keyword evidence="4" id="KW-1185">Reference proteome</keyword>
<evidence type="ECO:0000313" key="3">
    <source>
        <dbReference type="EMBL" id="KAH0535734.1"/>
    </source>
</evidence>
<protein>
    <submittedName>
        <fullName evidence="3">Uncharacterized protein</fullName>
    </submittedName>
</protein>
<dbReference type="PANTHER" id="PTHR47890:SF1">
    <property type="entry name" value="LD24308P"/>
    <property type="match status" value="1"/>
</dbReference>
<dbReference type="Proteomes" id="UP000826195">
    <property type="component" value="Unassembled WGS sequence"/>
</dbReference>
<comment type="caution">
    <text evidence="3">The sequence shown here is derived from an EMBL/GenBank/DDBJ whole genome shotgun (WGS) entry which is preliminary data.</text>
</comment>
<accession>A0AAV7HX72</accession>
<feature type="coiled-coil region" evidence="1">
    <location>
        <begin position="77"/>
        <end position="111"/>
    </location>
</feature>
<keyword evidence="2" id="KW-0732">Signal</keyword>
<keyword evidence="1" id="KW-0175">Coiled coil</keyword>
<evidence type="ECO:0000256" key="2">
    <source>
        <dbReference type="SAM" id="SignalP"/>
    </source>
</evidence>
<dbReference type="EMBL" id="JAHXZJ010002982">
    <property type="protein sequence ID" value="KAH0535734.1"/>
    <property type="molecule type" value="Genomic_DNA"/>
</dbReference>
<evidence type="ECO:0000313" key="4">
    <source>
        <dbReference type="Proteomes" id="UP000826195"/>
    </source>
</evidence>
<feature type="chain" id="PRO_5043944623" evidence="2">
    <location>
        <begin position="27"/>
        <end position="658"/>
    </location>
</feature>
<evidence type="ECO:0000256" key="1">
    <source>
        <dbReference type="SAM" id="Coils"/>
    </source>
</evidence>
<feature type="signal peptide" evidence="2">
    <location>
        <begin position="1"/>
        <end position="26"/>
    </location>
</feature>
<sequence>MGVKLRLVIPLTFLIILSSLIKDVEPKSRAARALIKFNPIAEGRKVVSVINDLTTLVLGLDGIVKYVKADKSDEEFKENVTRKIDDILRKIDNLNGKIVDLKATIASEKVELLDALATEFDRQPMKEFLDRLYVINEKFEKKFSRIRQNADEFGYDVIAKHIAPIEDNDKLIENLQTIVNDVNPESYKKSIFQMVIDHATFQKKNHRDCDSSSTRDKLFALYEHIVTTVFKGYTMVVLSYQYQKVTTHNEEEYFKYMQKTYQNMTKQAIIAITDSLTNYYERNDSTDFKSKYICDPPTWIEGVNYLQLKNYVSMRTSEVCYHPQQCDCIPKSNYYERNTEYIISKQCPLSFDEDKPDSYFVPSTNQYSEYRNSSNLNMVKSCLRMDKYSNIFDDCIHDKNSNPYLSVRKLSLERANCNESNYHVMTSARFYEKDGIIGIEAQCGLLVDGRINPQSVKWNTRNRDYFTRDNPPEHVVLNSQLRTFLIDDFVLPDGEFVTAVKLDPYHPEHYISFVVEGRNLYDLKKNSLYKVKRPETNVHRPDQYLQAARKEIKLYQLPEVFTQTSKTYEMSESSKHLVKIANSHLLKKTEISPLVPFIDMNVYNPSRPLPLGGLGLMYKSVPGHAGFLTFKFISTKFTSYISPSYAEDFNIPGPKLHY</sequence>
<proteinExistence type="predicted"/>
<reference evidence="3 4" key="1">
    <citation type="journal article" date="2021" name="J. Hered.">
        <title>A chromosome-level genome assembly of the parasitoid wasp, Cotesia glomerata (Hymenoptera: Braconidae).</title>
        <authorList>
            <person name="Pinto B.J."/>
            <person name="Weis J.J."/>
            <person name="Gamble T."/>
            <person name="Ode P.J."/>
            <person name="Paul R."/>
            <person name="Zaspel J.M."/>
        </authorList>
    </citation>
    <scope>NUCLEOTIDE SEQUENCE [LARGE SCALE GENOMIC DNA]</scope>
    <source>
        <strain evidence="3">CgM1</strain>
    </source>
</reference>
<name>A0AAV7HX72_COTGL</name>
<dbReference type="AlphaFoldDB" id="A0AAV7HX72"/>
<dbReference type="PANTHER" id="PTHR47890">
    <property type="entry name" value="LD24308P"/>
    <property type="match status" value="1"/>
</dbReference>
<gene>
    <name evidence="3" type="ORF">KQX54_018628</name>
</gene>